<comment type="caution">
    <text evidence="3">The sequence shown here is derived from an EMBL/GenBank/DDBJ whole genome shotgun (WGS) entry which is preliminary data.</text>
</comment>
<dbReference type="STRING" id="1122159.SAMN02745246_03126"/>
<dbReference type="SMART" id="SM00554">
    <property type="entry name" value="FAS1"/>
    <property type="match status" value="1"/>
</dbReference>
<sequence length="486" mass="55101">MTTLNTYTKWLFIGVLSMGLSNCSDPWDDRSAEGDQNLQKNLSERLLENTETSSFGQLLVETGYDSILKASKTFTVWAPTNEAMNQVDESILSDLEKSRLFIKNHITLSAYSSVNSEDTLTIHMLSNKYLQFIEGNRIAGSQVVTADQYTSNGIFYTIDQALEVRPNIWEYLEENKAEYSVGAYLYSLDDFNIYHRRDSIAKANPDAQTLFADSLTNSYLHNVYNLNNEQNKYTFLLMENDGFESETEKLVPYLNKGAVDSTKIYAQYFALRDMTFQGIYSRENLPDTLVSKFGVKVPLDQSQILEEIPVSNGIVYRMSTVDVPLEKRLLTTEIQGEEPKSFSRNDKEASTFYRERPDPQGGIVYDIMVQNHGAAQFAINYEADDMYSTTYQVYWRAVNDIQSNTFQQRLRIGGTLSEDGSEIVDPIALLPYTDVPPDVYDEVYVGEFTLEEAGKIDFISLIAANTGSNGNNTLTLDYLKLIPVIQ</sequence>
<dbReference type="InterPro" id="IPR036378">
    <property type="entry name" value="FAS1_dom_sf"/>
</dbReference>
<dbReference type="Proteomes" id="UP000290608">
    <property type="component" value="Unassembled WGS sequence"/>
</dbReference>
<dbReference type="Gene3D" id="2.30.180.10">
    <property type="entry name" value="FAS1 domain"/>
    <property type="match status" value="1"/>
</dbReference>
<name>A0A4Q0PJP2_9FLAO</name>
<reference evidence="3 4" key="1">
    <citation type="submission" date="2018-07" db="EMBL/GenBank/DDBJ databases">
        <title>Leeuwenhoekiella genomics.</title>
        <authorList>
            <person name="Tahon G."/>
            <person name="Willems A."/>
        </authorList>
    </citation>
    <scope>NUCLEOTIDE SEQUENCE [LARGE SCALE GENOMIC DNA]</scope>
    <source>
        <strain evidence="3 4">LMG 1345</strain>
    </source>
</reference>
<accession>A0A4Q0PJP2</accession>
<feature type="region of interest" description="Disordered" evidence="1">
    <location>
        <begin position="337"/>
        <end position="357"/>
    </location>
</feature>
<dbReference type="SUPFAM" id="SSF82153">
    <property type="entry name" value="FAS1 domain"/>
    <property type="match status" value="1"/>
</dbReference>
<dbReference type="PANTHER" id="PTHR10900:SF77">
    <property type="entry name" value="FI19380P1"/>
    <property type="match status" value="1"/>
</dbReference>
<evidence type="ECO:0000259" key="2">
    <source>
        <dbReference type="PROSITE" id="PS50213"/>
    </source>
</evidence>
<evidence type="ECO:0000256" key="1">
    <source>
        <dbReference type="SAM" id="MobiDB-lite"/>
    </source>
</evidence>
<dbReference type="AlphaFoldDB" id="A0A4Q0PJP2"/>
<dbReference type="InterPro" id="IPR000782">
    <property type="entry name" value="FAS1_domain"/>
</dbReference>
<organism evidence="3 4">
    <name type="scientific">Leeuwenhoekiella marinoflava</name>
    <dbReference type="NCBI Taxonomy" id="988"/>
    <lineage>
        <taxon>Bacteria</taxon>
        <taxon>Pseudomonadati</taxon>
        <taxon>Bacteroidota</taxon>
        <taxon>Flavobacteriia</taxon>
        <taxon>Flavobacteriales</taxon>
        <taxon>Flavobacteriaceae</taxon>
        <taxon>Leeuwenhoekiella</taxon>
    </lineage>
</organism>
<dbReference type="PANTHER" id="PTHR10900">
    <property type="entry name" value="PERIOSTIN-RELATED"/>
    <property type="match status" value="1"/>
</dbReference>
<evidence type="ECO:0000313" key="4">
    <source>
        <dbReference type="Proteomes" id="UP000290608"/>
    </source>
</evidence>
<protein>
    <submittedName>
        <fullName evidence="3">Putative surface protein with fasciclin (FAS1) repeats</fullName>
    </submittedName>
</protein>
<dbReference type="RefSeq" id="WP_073100189.1">
    <property type="nucleotide sequence ID" value="NZ_QOVL01000014.1"/>
</dbReference>
<dbReference type="InterPro" id="IPR050904">
    <property type="entry name" value="Adhesion/Biosynth-related"/>
</dbReference>
<evidence type="ECO:0000313" key="3">
    <source>
        <dbReference type="EMBL" id="RXG27609.1"/>
    </source>
</evidence>
<dbReference type="EMBL" id="QOVL01000014">
    <property type="protein sequence ID" value="RXG27609.1"/>
    <property type="molecule type" value="Genomic_DNA"/>
</dbReference>
<proteinExistence type="predicted"/>
<feature type="domain" description="FAS1" evidence="2">
    <location>
        <begin position="39"/>
        <end position="162"/>
    </location>
</feature>
<gene>
    <name evidence="3" type="ORF">DSL99_2833</name>
</gene>
<dbReference type="Pfam" id="PF02469">
    <property type="entry name" value="Fasciclin"/>
    <property type="match status" value="1"/>
</dbReference>
<dbReference type="PROSITE" id="PS50213">
    <property type="entry name" value="FAS1"/>
    <property type="match status" value="1"/>
</dbReference>